<feature type="domain" description="TMC" evidence="8">
    <location>
        <begin position="511"/>
        <end position="626"/>
    </location>
</feature>
<feature type="transmembrane region" description="Helical" evidence="6">
    <location>
        <begin position="400"/>
        <end position="420"/>
    </location>
</feature>
<feature type="transmembrane region" description="Helical" evidence="6">
    <location>
        <begin position="367"/>
        <end position="388"/>
    </location>
</feature>
<evidence type="ECO:0000256" key="5">
    <source>
        <dbReference type="ARBA" id="ARBA00023136"/>
    </source>
</evidence>
<feature type="non-terminal residue" evidence="9">
    <location>
        <position position="1"/>
    </location>
</feature>
<evidence type="ECO:0000256" key="7">
    <source>
        <dbReference type="SAM" id="MobiDB-lite"/>
    </source>
</evidence>
<feature type="compositionally biased region" description="Polar residues" evidence="7">
    <location>
        <begin position="824"/>
        <end position="839"/>
    </location>
</feature>
<dbReference type="InterPro" id="IPR038900">
    <property type="entry name" value="TMC"/>
</dbReference>
<feature type="transmembrane region" description="Helical" evidence="6">
    <location>
        <begin position="200"/>
        <end position="219"/>
    </location>
</feature>
<evidence type="ECO:0000256" key="1">
    <source>
        <dbReference type="ARBA" id="ARBA00004141"/>
    </source>
</evidence>
<proteinExistence type="inferred from homology"/>
<feature type="transmembrane region" description="Helical" evidence="6">
    <location>
        <begin position="325"/>
        <end position="346"/>
    </location>
</feature>
<dbReference type="PANTHER" id="PTHR23302:SF35">
    <property type="entry name" value="TRANSMEMBRANE CHANNEL-LIKE PROTEIN 3"/>
    <property type="match status" value="1"/>
</dbReference>
<keyword evidence="10" id="KW-1185">Reference proteome</keyword>
<keyword evidence="5 6" id="KW-0472">Membrane</keyword>
<evidence type="ECO:0000256" key="6">
    <source>
        <dbReference type="RuleBase" id="RU310713"/>
    </source>
</evidence>
<feature type="region of interest" description="Disordered" evidence="7">
    <location>
        <begin position="785"/>
        <end position="876"/>
    </location>
</feature>
<feature type="transmembrane region" description="Helical" evidence="6">
    <location>
        <begin position="581"/>
        <end position="599"/>
    </location>
</feature>
<feature type="compositionally biased region" description="Polar residues" evidence="7">
    <location>
        <begin position="1140"/>
        <end position="1156"/>
    </location>
</feature>
<organism evidence="9 10">
    <name type="scientific">Fulmarus glacialis</name>
    <name type="common">Northern fulmar</name>
    <dbReference type="NCBI Taxonomy" id="30455"/>
    <lineage>
        <taxon>Eukaryota</taxon>
        <taxon>Metazoa</taxon>
        <taxon>Chordata</taxon>
        <taxon>Craniata</taxon>
        <taxon>Vertebrata</taxon>
        <taxon>Euteleostomi</taxon>
        <taxon>Archelosauria</taxon>
        <taxon>Archosauria</taxon>
        <taxon>Dinosauria</taxon>
        <taxon>Saurischia</taxon>
        <taxon>Theropoda</taxon>
        <taxon>Coelurosauria</taxon>
        <taxon>Aves</taxon>
        <taxon>Neognathae</taxon>
        <taxon>Neoaves</taxon>
        <taxon>Aequornithes</taxon>
        <taxon>Procellariiformes</taxon>
        <taxon>Procellariidae</taxon>
        <taxon>Fulmarus</taxon>
    </lineage>
</organism>
<evidence type="ECO:0000259" key="8">
    <source>
        <dbReference type="Pfam" id="PF07810"/>
    </source>
</evidence>
<evidence type="ECO:0000256" key="2">
    <source>
        <dbReference type="ARBA" id="ARBA00006510"/>
    </source>
</evidence>
<dbReference type="PANTHER" id="PTHR23302">
    <property type="entry name" value="TRANSMEMBRANE CHANNEL-RELATED"/>
    <property type="match status" value="1"/>
</dbReference>
<feature type="region of interest" description="Disordered" evidence="7">
    <location>
        <begin position="1"/>
        <end position="41"/>
    </location>
</feature>
<dbReference type="EMBL" id="KK589513">
    <property type="protein sequence ID" value="KFV99219.1"/>
    <property type="molecule type" value="Genomic_DNA"/>
</dbReference>
<feature type="transmembrane region" description="Helical" evidence="6">
    <location>
        <begin position="688"/>
        <end position="712"/>
    </location>
</feature>
<feature type="compositionally biased region" description="Basic residues" evidence="7">
    <location>
        <begin position="1"/>
        <end position="17"/>
    </location>
</feature>
<protein>
    <recommendedName>
        <fullName evidence="6">Transmembrane channel-like protein</fullName>
    </recommendedName>
</protein>
<dbReference type="GO" id="GO:0008381">
    <property type="term" value="F:mechanosensitive monoatomic ion channel activity"/>
    <property type="evidence" value="ECO:0007669"/>
    <property type="project" value="TreeGrafter"/>
</dbReference>
<evidence type="ECO:0000313" key="9">
    <source>
        <dbReference type="EMBL" id="KFV99219.1"/>
    </source>
</evidence>
<dbReference type="InterPro" id="IPR012496">
    <property type="entry name" value="TMC_dom"/>
</dbReference>
<comment type="subcellular location">
    <subcellularLocation>
        <location evidence="1 6">Membrane</location>
        <topology evidence="1 6">Multi-pass membrane protein</topology>
    </subcellularLocation>
</comment>
<dbReference type="Pfam" id="PF07810">
    <property type="entry name" value="TMC"/>
    <property type="match status" value="1"/>
</dbReference>
<keyword evidence="4 6" id="KW-1133">Transmembrane helix</keyword>
<feature type="transmembrane region" description="Helical" evidence="6">
    <location>
        <begin position="528"/>
        <end position="549"/>
    </location>
</feature>
<gene>
    <name evidence="9" type="ORF">N327_00624</name>
</gene>
<feature type="region of interest" description="Disordered" evidence="7">
    <location>
        <begin position="1079"/>
        <end position="1156"/>
    </location>
</feature>
<comment type="similarity">
    <text evidence="2 6">Belongs to the TMC family.</text>
</comment>
<feature type="transmembrane region" description="Helical" evidence="6">
    <location>
        <begin position="141"/>
        <end position="162"/>
    </location>
</feature>
<reference evidence="9 10" key="1">
    <citation type="submission" date="2014-04" db="EMBL/GenBank/DDBJ databases">
        <title>Genome evolution of avian class.</title>
        <authorList>
            <person name="Zhang G."/>
            <person name="Li C."/>
        </authorList>
    </citation>
    <scope>NUCLEOTIDE SEQUENCE [LARGE SCALE GENOMIC DNA]</scope>
    <source>
        <strain evidence="9">BGI_N327</strain>
    </source>
</reference>
<keyword evidence="3 6" id="KW-0812">Transmembrane</keyword>
<feature type="region of interest" description="Disordered" evidence="7">
    <location>
        <begin position="991"/>
        <end position="1020"/>
    </location>
</feature>
<feature type="transmembrane region" description="Helical" evidence="6">
    <location>
        <begin position="231"/>
        <end position="251"/>
    </location>
</feature>
<evidence type="ECO:0000313" key="10">
    <source>
        <dbReference type="Proteomes" id="UP000053806"/>
    </source>
</evidence>
<accession>A0A093I921</accession>
<dbReference type="AlphaFoldDB" id="A0A093I921"/>
<feature type="transmembrane region" description="Helical" evidence="6">
    <location>
        <begin position="631"/>
        <end position="652"/>
    </location>
</feature>
<sequence>AKPAKSGKKYRTVKRHAGIYTYQEPPHSNSDDDIGEEKAESHDPEQIFQNIQYQKEIMSNIRCRPWPMRQKLRALRQAKEIVLKYEGRLTRTRGYQAAGAELWRKFIRLAYNFVVIFIPWEMRIKKIESHFGSGVASYFIFLRWLFGINIVLTIMTGAFVVLPELLAGAPFGSTVSKTIPKEHIASAQDLDTIWSLGARLKALFIGYLQYSVLFYGYYGRDRKIGKAGYRLPLAYFLVGMAVFAYSFIILLKKMAKNSRMSLASASDENYTFCWRLFCAWDYLIGNPEAAESKAAAIVNSIREAILEEQEKKKSKNLAVTISLRIIANILVLLSLAGSIYIIYFVVDRSQRLERTKKELTLWEKNEVSVVVSLITMIAPSAFELVAALEMYHPRTTLRFQLARVLVLYLGNLYSLIIALLDKVDSMSVTVRLLLFQDSDINNNASNSTNFLATKIFSKEDNLSTTLPDVQIKRNGTVPLEESRTQGLMVSGSLVNKTVSFNYNTQNPQDQCWETYVGQEMLKLSIIDMIFTVASILLIDFFRGLCVRYLSDCWCWDLESKFPEYGEFKIAENVLHLVYNQGMIWMGAFFSPCLPAFNVLKLIGLMYLRSWAVLTCNVPHQQVFRASRSNNFYLAMLLFMLFLCMLPTIFAIARYKPSLSCGPFSGQEKIYDIVSETIQNDFPTWFNTVITYISSPVVVLPALLLLFMLIYYLQSIARSLKFTNNQLRMKIQTERTEDKKKVVQMAVGKLVSFRNATINKASKFRDLDSSCNNFCFLARIQNLDGNDKRPEQESDIISQESSVRSSTPRKNGSVLNFESPVSKGTRIQTISQSVPQTVPSTDVARPVNTTPTTSTSLTPAPSVSSVQKPRNDHITNRQYPSVVHGSASELCKTKPYTPGTFKKHAEDVHSEPLFRKGIRQVNPDALGAGAPVFVGRRPYATRYFLVNENESRKKSFRSTSRLQRHFRKDESGDIIELYPRNVRRYVVRTPHQMYSPHPSEDEEDEEELGREFMNRSHRPHSLSDLRPAPRFYIGEHTDGHILMSKDLARMHYKSWDDGFELDLDRPPYAYKKVHLNYPEPRVKPKSKQKLEQSLTESDSVSIESSSDPQNSSNDQYIQVIHSKEKYPKPGTKLTKKKSKNSVDLNMSEPNELVCSNV</sequence>
<evidence type="ECO:0000256" key="4">
    <source>
        <dbReference type="ARBA" id="ARBA00022989"/>
    </source>
</evidence>
<evidence type="ECO:0000256" key="3">
    <source>
        <dbReference type="ARBA" id="ARBA00022692"/>
    </source>
</evidence>
<feature type="compositionally biased region" description="Polar residues" evidence="7">
    <location>
        <begin position="802"/>
        <end position="815"/>
    </location>
</feature>
<dbReference type="Proteomes" id="UP000053806">
    <property type="component" value="Unassembled WGS sequence"/>
</dbReference>
<feature type="non-terminal residue" evidence="9">
    <location>
        <position position="1156"/>
    </location>
</feature>
<feature type="compositionally biased region" description="Low complexity" evidence="7">
    <location>
        <begin position="1092"/>
        <end position="1114"/>
    </location>
</feature>
<feature type="compositionally biased region" description="Low complexity" evidence="7">
    <location>
        <begin position="845"/>
        <end position="865"/>
    </location>
</feature>
<name>A0A093I921_FULGA</name>
<dbReference type="GO" id="GO:0005886">
    <property type="term" value="C:plasma membrane"/>
    <property type="evidence" value="ECO:0007669"/>
    <property type="project" value="InterPro"/>
</dbReference>